<dbReference type="Gene3D" id="3.40.109.10">
    <property type="entry name" value="NADH Oxidase"/>
    <property type="match status" value="1"/>
</dbReference>
<reference evidence="4 5" key="1">
    <citation type="submission" date="2023-07" db="EMBL/GenBank/DDBJ databases">
        <title>Genomic Encyclopedia of Type Strains, Phase IV (KMG-IV): sequencing the most valuable type-strain genomes for metagenomic binning, comparative biology and taxonomic classification.</title>
        <authorList>
            <person name="Goeker M."/>
        </authorList>
    </citation>
    <scope>NUCLEOTIDE SEQUENCE [LARGE SCALE GENOMIC DNA]</scope>
    <source>
        <strain evidence="4 5">DSM 15049</strain>
    </source>
</reference>
<comment type="similarity">
    <text evidence="1">Belongs to the nitroreductase family.</text>
</comment>
<dbReference type="SUPFAM" id="SSF55469">
    <property type="entry name" value="FMN-dependent nitroreductase-like"/>
    <property type="match status" value="1"/>
</dbReference>
<dbReference type="InterPro" id="IPR029479">
    <property type="entry name" value="Nitroreductase"/>
</dbReference>
<dbReference type="RefSeq" id="WP_331497632.1">
    <property type="nucleotide sequence ID" value="NZ_BAAACE010000001.1"/>
</dbReference>
<keyword evidence="2" id="KW-0560">Oxidoreductase</keyword>
<dbReference type="Proteomes" id="UP001232584">
    <property type="component" value="Unassembled WGS sequence"/>
</dbReference>
<evidence type="ECO:0000313" key="5">
    <source>
        <dbReference type="Proteomes" id="UP001232584"/>
    </source>
</evidence>
<evidence type="ECO:0000259" key="3">
    <source>
        <dbReference type="Pfam" id="PF00881"/>
    </source>
</evidence>
<gene>
    <name evidence="4" type="ORF">QOZ92_003094</name>
</gene>
<dbReference type="PANTHER" id="PTHR43673">
    <property type="entry name" value="NAD(P)H NITROREDUCTASE YDGI-RELATED"/>
    <property type="match status" value="1"/>
</dbReference>
<name>A0ABU0N4X6_9FIRM</name>
<dbReference type="PANTHER" id="PTHR43673:SF10">
    <property type="entry name" value="NADH DEHYDROGENASE_NAD(P)H NITROREDUCTASE XCC3605-RELATED"/>
    <property type="match status" value="1"/>
</dbReference>
<dbReference type="Pfam" id="PF00881">
    <property type="entry name" value="Nitroreductase"/>
    <property type="match status" value="1"/>
</dbReference>
<dbReference type="InterPro" id="IPR000415">
    <property type="entry name" value="Nitroreductase-like"/>
</dbReference>
<proteinExistence type="inferred from homology"/>
<protein>
    <submittedName>
        <fullName evidence="4">Nitroreductase</fullName>
    </submittedName>
</protein>
<accession>A0ABU0N4X6</accession>
<evidence type="ECO:0000256" key="2">
    <source>
        <dbReference type="ARBA" id="ARBA00023002"/>
    </source>
</evidence>
<organism evidence="4 5">
    <name type="scientific">Paraclostridium ghonii</name>
    <dbReference type="NCBI Taxonomy" id="29358"/>
    <lineage>
        <taxon>Bacteria</taxon>
        <taxon>Bacillati</taxon>
        <taxon>Bacillota</taxon>
        <taxon>Clostridia</taxon>
        <taxon>Peptostreptococcales</taxon>
        <taxon>Peptostreptococcaceae</taxon>
        <taxon>Paraclostridium</taxon>
    </lineage>
</organism>
<comment type="caution">
    <text evidence="4">The sequence shown here is derived from an EMBL/GenBank/DDBJ whole genome shotgun (WGS) entry which is preliminary data.</text>
</comment>
<sequence length="104" mass="12104">MADISSRIKENDKNMYLDENSPQEEVKQIIRDTSIAITNIMIQAVNLDLSTCWVAWFNQKEIRPILNIPNDKYVVGILTLGYADESPNPRPRKSIEDIIHFEKW</sequence>
<evidence type="ECO:0000313" key="4">
    <source>
        <dbReference type="EMBL" id="MDQ0557959.1"/>
    </source>
</evidence>
<feature type="domain" description="Nitroreductase" evidence="3">
    <location>
        <begin position="23"/>
        <end position="82"/>
    </location>
</feature>
<evidence type="ECO:0000256" key="1">
    <source>
        <dbReference type="ARBA" id="ARBA00007118"/>
    </source>
</evidence>
<dbReference type="EMBL" id="JAUSWG010000016">
    <property type="protein sequence ID" value="MDQ0557959.1"/>
    <property type="molecule type" value="Genomic_DNA"/>
</dbReference>
<keyword evidence="5" id="KW-1185">Reference proteome</keyword>